<dbReference type="EC" id="3.1.3.48" evidence="1"/>
<dbReference type="AlphaFoldDB" id="A0A8J8WD96"/>
<dbReference type="Gene3D" id="3.90.190.10">
    <property type="entry name" value="Protein tyrosine phosphatase superfamily"/>
    <property type="match status" value="1"/>
</dbReference>
<reference evidence="7" key="1">
    <citation type="submission" date="2020-07" db="EMBL/GenBank/DDBJ databases">
        <title>The High-quality genome of the commercially important snow crab, Chionoecetes opilio.</title>
        <authorList>
            <person name="Jeong J.-H."/>
            <person name="Ryu S."/>
        </authorList>
    </citation>
    <scope>NUCLEOTIDE SEQUENCE</scope>
    <source>
        <strain evidence="7">MADBK_172401_WGS</strain>
        <tissue evidence="7">Digestive gland</tissue>
    </source>
</reference>
<dbReference type="Pfam" id="PF00102">
    <property type="entry name" value="Y_phosphatase"/>
    <property type="match status" value="1"/>
</dbReference>
<dbReference type="GO" id="GO:0005737">
    <property type="term" value="C:cytoplasm"/>
    <property type="evidence" value="ECO:0007669"/>
    <property type="project" value="TreeGrafter"/>
</dbReference>
<evidence type="ECO:0000256" key="1">
    <source>
        <dbReference type="ARBA" id="ARBA00013064"/>
    </source>
</evidence>
<dbReference type="SMART" id="SM00194">
    <property type="entry name" value="PTPc"/>
    <property type="match status" value="1"/>
</dbReference>
<dbReference type="InterPro" id="IPR003595">
    <property type="entry name" value="Tyr_Pase_cat"/>
</dbReference>
<evidence type="ECO:0000256" key="4">
    <source>
        <dbReference type="ARBA" id="ARBA00034734"/>
    </source>
</evidence>
<dbReference type="PRINTS" id="PR00700">
    <property type="entry name" value="PRTYPHPHTASE"/>
</dbReference>
<dbReference type="GO" id="GO:0005634">
    <property type="term" value="C:nucleus"/>
    <property type="evidence" value="ECO:0007669"/>
    <property type="project" value="TreeGrafter"/>
</dbReference>
<proteinExistence type="inferred from homology"/>
<dbReference type="InterPro" id="IPR000242">
    <property type="entry name" value="PTP_cat"/>
</dbReference>
<name>A0A8J8WD96_CHIOP</name>
<evidence type="ECO:0000259" key="5">
    <source>
        <dbReference type="PROSITE" id="PS50055"/>
    </source>
</evidence>
<dbReference type="PANTHER" id="PTHR45983:SF2">
    <property type="entry name" value="PROTEIN-TYROSINE-PHOSPHATASE"/>
    <property type="match status" value="1"/>
</dbReference>
<accession>A0A8J8WD96</accession>
<evidence type="ECO:0000259" key="6">
    <source>
        <dbReference type="PROSITE" id="PS50056"/>
    </source>
</evidence>
<evidence type="ECO:0000313" key="7">
    <source>
        <dbReference type="EMBL" id="KAG0700807.1"/>
    </source>
</evidence>
<dbReference type="OrthoDB" id="8609993at2759"/>
<dbReference type="PANTHER" id="PTHR45983">
    <property type="entry name" value="TYROSINE PHOSPHATSE N18, PUTATIVE-RELATED"/>
    <property type="match status" value="1"/>
</dbReference>
<dbReference type="PROSITE" id="PS50055">
    <property type="entry name" value="TYR_PHOSPHATASE_PTP"/>
    <property type="match status" value="1"/>
</dbReference>
<feature type="domain" description="Tyrosine specific protein phosphatases" evidence="6">
    <location>
        <begin position="194"/>
        <end position="244"/>
    </location>
</feature>
<dbReference type="Proteomes" id="UP000770661">
    <property type="component" value="Unassembled WGS sequence"/>
</dbReference>
<evidence type="ECO:0000256" key="3">
    <source>
        <dbReference type="ARBA" id="ARBA00022912"/>
    </source>
</evidence>
<dbReference type="GO" id="GO:0004726">
    <property type="term" value="F:non-membrane spanning protein tyrosine phosphatase activity"/>
    <property type="evidence" value="ECO:0007669"/>
    <property type="project" value="InterPro"/>
</dbReference>
<dbReference type="PROSITE" id="PS00383">
    <property type="entry name" value="TYR_PHOSPHATASE_1"/>
    <property type="match status" value="1"/>
</dbReference>
<sequence>MLCSTLQELKQLTESLKARTEFSSAEGEKDVNRRKNRYKDILPYDLSRVVLSSFPGVPGSDYINANFIRGASGSRAYIGSQGPLPHTVPHFWRMVVECEVQVIIMASNETEGGKHKCECYWVDSQHEERQFGSVSVSLVKASRCVQTSWCAHCGSSTVPRATRQPPWCCLAEERTICQFHYVLWPDHGVPETVRPLLDMVRLVRDCQASETLPLLVHCSAGCGRTGTICAIDYVWGLLRAGVSR</sequence>
<feature type="domain" description="Tyrosine-protein phosphatase" evidence="5">
    <location>
        <begin position="5"/>
        <end position="234"/>
    </location>
</feature>
<evidence type="ECO:0000313" key="8">
    <source>
        <dbReference type="Proteomes" id="UP000770661"/>
    </source>
</evidence>
<dbReference type="InterPro" id="IPR029021">
    <property type="entry name" value="Prot-tyrosine_phosphatase-like"/>
</dbReference>
<evidence type="ECO:0000256" key="2">
    <source>
        <dbReference type="ARBA" id="ARBA00022801"/>
    </source>
</evidence>
<keyword evidence="3" id="KW-0904">Protein phosphatase</keyword>
<dbReference type="InterPro" id="IPR016130">
    <property type="entry name" value="Tyr_Pase_AS"/>
</dbReference>
<organism evidence="7 8">
    <name type="scientific">Chionoecetes opilio</name>
    <name type="common">Atlantic snow crab</name>
    <name type="synonym">Cancer opilio</name>
    <dbReference type="NCBI Taxonomy" id="41210"/>
    <lineage>
        <taxon>Eukaryota</taxon>
        <taxon>Metazoa</taxon>
        <taxon>Ecdysozoa</taxon>
        <taxon>Arthropoda</taxon>
        <taxon>Crustacea</taxon>
        <taxon>Multicrustacea</taxon>
        <taxon>Malacostraca</taxon>
        <taxon>Eumalacostraca</taxon>
        <taxon>Eucarida</taxon>
        <taxon>Decapoda</taxon>
        <taxon>Pleocyemata</taxon>
        <taxon>Brachyura</taxon>
        <taxon>Eubrachyura</taxon>
        <taxon>Majoidea</taxon>
        <taxon>Majidae</taxon>
        <taxon>Chionoecetes</taxon>
    </lineage>
</organism>
<dbReference type="InterPro" id="IPR047170">
    <property type="entry name" value="PTN12/18/22"/>
</dbReference>
<protein>
    <recommendedName>
        <fullName evidence="1">protein-tyrosine-phosphatase</fullName>
        <ecNumber evidence="1">3.1.3.48</ecNumber>
    </recommendedName>
</protein>
<gene>
    <name evidence="7" type="primary">PTPN22</name>
    <name evidence="7" type="ORF">GWK47_025461</name>
</gene>
<keyword evidence="8" id="KW-1185">Reference proteome</keyword>
<dbReference type="SUPFAM" id="SSF52799">
    <property type="entry name" value="(Phosphotyrosine protein) phosphatases II"/>
    <property type="match status" value="1"/>
</dbReference>
<keyword evidence="2" id="KW-0378">Hydrolase</keyword>
<comment type="similarity">
    <text evidence="4">Belongs to the protein-tyrosine phosphatase family. Non-receptor class 4 subfamily.</text>
</comment>
<dbReference type="InterPro" id="IPR000387">
    <property type="entry name" value="Tyr_Pase_dom"/>
</dbReference>
<dbReference type="GO" id="GO:0048666">
    <property type="term" value="P:neuron development"/>
    <property type="evidence" value="ECO:0007669"/>
    <property type="project" value="UniProtKB-ARBA"/>
</dbReference>
<dbReference type="PROSITE" id="PS50056">
    <property type="entry name" value="TYR_PHOSPHATASE_2"/>
    <property type="match status" value="1"/>
</dbReference>
<dbReference type="SMART" id="SM00404">
    <property type="entry name" value="PTPc_motif"/>
    <property type="match status" value="1"/>
</dbReference>
<dbReference type="EMBL" id="JACEEZ010025437">
    <property type="protein sequence ID" value="KAG0700807.1"/>
    <property type="molecule type" value="Genomic_DNA"/>
</dbReference>
<comment type="caution">
    <text evidence="7">The sequence shown here is derived from an EMBL/GenBank/DDBJ whole genome shotgun (WGS) entry which is preliminary data.</text>
</comment>